<comment type="caution">
    <text evidence="1">The sequence shown here is derived from an EMBL/GenBank/DDBJ whole genome shotgun (WGS) entry which is preliminary data.</text>
</comment>
<gene>
    <name evidence="1" type="ORF">NG821_10950</name>
</gene>
<name>A0ABT1BZ33_9BACT</name>
<dbReference type="Proteomes" id="UP001204015">
    <property type="component" value="Unassembled WGS sequence"/>
</dbReference>
<dbReference type="RefSeq" id="WP_252761703.1">
    <property type="nucleotide sequence ID" value="NZ_JAMXLY010000051.1"/>
</dbReference>
<evidence type="ECO:0000313" key="1">
    <source>
        <dbReference type="EMBL" id="MCO6026348.1"/>
    </source>
</evidence>
<proteinExistence type="predicted"/>
<protein>
    <submittedName>
        <fullName evidence="1">Uncharacterized protein</fullName>
    </submittedName>
</protein>
<dbReference type="EMBL" id="JAMXLY010000051">
    <property type="protein sequence ID" value="MCO6026348.1"/>
    <property type="molecule type" value="Genomic_DNA"/>
</dbReference>
<reference evidence="1 2" key="1">
    <citation type="submission" date="2022-06" db="EMBL/GenBank/DDBJ databases">
        <title>A taxonomic note on the genus Prevotella: Description of four novel genera and emended description of the genera Hallella and Xylanibacter.</title>
        <authorList>
            <person name="Hitch T.C.A."/>
        </authorList>
    </citation>
    <scope>NUCLEOTIDE SEQUENCE [LARGE SCALE GENOMIC DNA]</scope>
    <source>
        <strain evidence="1 2">DSM 100619</strain>
    </source>
</reference>
<keyword evidence="2" id="KW-1185">Reference proteome</keyword>
<evidence type="ECO:0000313" key="2">
    <source>
        <dbReference type="Proteomes" id="UP001204015"/>
    </source>
</evidence>
<organism evidence="1 2">
    <name type="scientific">Segatella cerevisiae</name>
    <dbReference type="NCBI Taxonomy" id="2053716"/>
    <lineage>
        <taxon>Bacteria</taxon>
        <taxon>Pseudomonadati</taxon>
        <taxon>Bacteroidota</taxon>
        <taxon>Bacteroidia</taxon>
        <taxon>Bacteroidales</taxon>
        <taxon>Prevotellaceae</taxon>
        <taxon>Segatella</taxon>
    </lineage>
</organism>
<sequence>MSKNYFTKKEVEGYIQFAAKYGDVAAKGMLDKIASQDKPADNCFDLARAINNGTKQILDKQYKEKLETLADKL</sequence>
<accession>A0ABT1BZ33</accession>